<feature type="compositionally biased region" description="Basic and acidic residues" evidence="1">
    <location>
        <begin position="18"/>
        <end position="32"/>
    </location>
</feature>
<organism evidence="2 3">
    <name type="scientific">Hohenbuehelia grisea</name>
    <dbReference type="NCBI Taxonomy" id="104357"/>
    <lineage>
        <taxon>Eukaryota</taxon>
        <taxon>Fungi</taxon>
        <taxon>Dikarya</taxon>
        <taxon>Basidiomycota</taxon>
        <taxon>Agaricomycotina</taxon>
        <taxon>Agaricomycetes</taxon>
        <taxon>Agaricomycetidae</taxon>
        <taxon>Agaricales</taxon>
        <taxon>Pleurotineae</taxon>
        <taxon>Pleurotaceae</taxon>
        <taxon>Hohenbuehelia</taxon>
    </lineage>
</organism>
<keyword evidence="3" id="KW-1185">Reference proteome</keyword>
<comment type="caution">
    <text evidence="2">The sequence shown here is derived from an EMBL/GenBank/DDBJ whole genome shotgun (WGS) entry which is preliminary data.</text>
</comment>
<accession>A0ABR3JJM2</accession>
<evidence type="ECO:0000313" key="2">
    <source>
        <dbReference type="EMBL" id="KAL0955508.1"/>
    </source>
</evidence>
<gene>
    <name evidence="2" type="ORF">HGRIS_001747</name>
</gene>
<feature type="region of interest" description="Disordered" evidence="1">
    <location>
        <begin position="198"/>
        <end position="239"/>
    </location>
</feature>
<dbReference type="Proteomes" id="UP001556367">
    <property type="component" value="Unassembled WGS sequence"/>
</dbReference>
<evidence type="ECO:0000256" key="1">
    <source>
        <dbReference type="SAM" id="MobiDB-lite"/>
    </source>
</evidence>
<protein>
    <submittedName>
        <fullName evidence="2">Uncharacterized protein</fullName>
    </submittedName>
</protein>
<name>A0ABR3JJM2_9AGAR</name>
<dbReference type="EMBL" id="JASNQZ010000006">
    <property type="protein sequence ID" value="KAL0955508.1"/>
    <property type="molecule type" value="Genomic_DNA"/>
</dbReference>
<proteinExistence type="predicted"/>
<feature type="region of interest" description="Disordered" evidence="1">
    <location>
        <begin position="14"/>
        <end position="101"/>
    </location>
</feature>
<sequence>MADIVFSPVHYSAALKATEPKGEDAPETSDRRNHAKYAALKIETDNLQADESNGERTSKLPRKLNHGKDLADPYIDVGKTDESEGEKSPNSTSSKRAQKKNPAALNVGLSNLAHAVGDIIFSRKDSPTTETTPIDVNGLTGSDRMWSQGSPLYESPTNMSVIERLRFGPRAKAALRPLRRFWGDSVLSAPITSYVVPPNTPMTATPGSHKYSDRGNQPQRGNVDGEAGGGCKTFDQSIV</sequence>
<evidence type="ECO:0000313" key="3">
    <source>
        <dbReference type="Proteomes" id="UP001556367"/>
    </source>
</evidence>
<reference evidence="3" key="1">
    <citation type="submission" date="2024-06" db="EMBL/GenBank/DDBJ databases">
        <title>Multi-omics analyses provide insights into the biosynthesis of the anticancer antibiotic pleurotin in Hohenbuehelia grisea.</title>
        <authorList>
            <person name="Weaver J.A."/>
            <person name="Alberti F."/>
        </authorList>
    </citation>
    <scope>NUCLEOTIDE SEQUENCE [LARGE SCALE GENOMIC DNA]</scope>
    <source>
        <strain evidence="3">T-177</strain>
    </source>
</reference>
<feature type="compositionally biased region" description="Basic and acidic residues" evidence="1">
    <location>
        <begin position="78"/>
        <end position="87"/>
    </location>
</feature>